<dbReference type="RefSeq" id="WP_133501935.1">
    <property type="nucleotide sequence ID" value="NZ_SNXC01000002.1"/>
</dbReference>
<feature type="transmembrane region" description="Helical" evidence="13">
    <location>
        <begin position="296"/>
        <end position="315"/>
    </location>
</feature>
<dbReference type="InterPro" id="IPR039261">
    <property type="entry name" value="FNR_nucleotide-bd"/>
</dbReference>
<evidence type="ECO:0000256" key="5">
    <source>
        <dbReference type="ARBA" id="ARBA00022714"/>
    </source>
</evidence>
<dbReference type="CDD" id="cd06198">
    <property type="entry name" value="FNR_like_3"/>
    <property type="match status" value="1"/>
</dbReference>
<dbReference type="SUPFAM" id="SSF63380">
    <property type="entry name" value="Riboflavin synthase domain-like"/>
    <property type="match status" value="1"/>
</dbReference>
<dbReference type="InterPro" id="IPR050415">
    <property type="entry name" value="MRET"/>
</dbReference>
<keyword evidence="3" id="KW-0285">Flavoprotein</keyword>
<evidence type="ECO:0000256" key="8">
    <source>
        <dbReference type="ARBA" id="ARBA00022989"/>
    </source>
</evidence>
<feature type="domain" description="FAD-binding FR-type" evidence="14">
    <location>
        <begin position="190"/>
        <end position="289"/>
    </location>
</feature>
<comment type="caution">
    <text evidence="15">The sequence shown here is derived from an EMBL/GenBank/DDBJ whole genome shotgun (WGS) entry which is preliminary data.</text>
</comment>
<evidence type="ECO:0000256" key="12">
    <source>
        <dbReference type="ARBA" id="ARBA00023136"/>
    </source>
</evidence>
<evidence type="ECO:0000256" key="10">
    <source>
        <dbReference type="ARBA" id="ARBA00023004"/>
    </source>
</evidence>
<reference evidence="15 16" key="1">
    <citation type="submission" date="2019-03" db="EMBL/GenBank/DDBJ databases">
        <title>Genomic Encyclopedia of Type Strains, Phase III (KMG-III): the genomes of soil and plant-associated and newly described type strains.</title>
        <authorList>
            <person name="Whitman W."/>
        </authorList>
    </citation>
    <scope>NUCLEOTIDE SEQUENCE [LARGE SCALE GENOMIC DNA]</scope>
    <source>
        <strain evidence="15 16">CECT 7378</strain>
    </source>
</reference>
<keyword evidence="6" id="KW-0479">Metal-binding</keyword>
<dbReference type="InterPro" id="IPR013112">
    <property type="entry name" value="FAD-bd_8"/>
</dbReference>
<dbReference type="Gene3D" id="2.40.30.10">
    <property type="entry name" value="Translation factors"/>
    <property type="match status" value="1"/>
</dbReference>
<dbReference type="InterPro" id="IPR017927">
    <property type="entry name" value="FAD-bd_FR_type"/>
</dbReference>
<dbReference type="PANTHER" id="PTHR47354">
    <property type="entry name" value="NADH OXIDOREDUCTASE HCR"/>
    <property type="match status" value="1"/>
</dbReference>
<dbReference type="OrthoDB" id="9796486at2"/>
<keyword evidence="8 13" id="KW-1133">Transmembrane helix</keyword>
<dbReference type="GO" id="GO:0051537">
    <property type="term" value="F:2 iron, 2 sulfur cluster binding"/>
    <property type="evidence" value="ECO:0007669"/>
    <property type="project" value="UniProtKB-KW"/>
</dbReference>
<keyword evidence="11" id="KW-0411">Iron-sulfur</keyword>
<comment type="subcellular location">
    <subcellularLocation>
        <location evidence="2">Membrane</location>
        <topology evidence="2">Multi-pass membrane protein</topology>
    </subcellularLocation>
</comment>
<evidence type="ECO:0000256" key="1">
    <source>
        <dbReference type="ARBA" id="ARBA00001974"/>
    </source>
</evidence>
<dbReference type="InterPro" id="IPR013130">
    <property type="entry name" value="Fe3_Rdtase_TM_dom"/>
</dbReference>
<accession>A0A4R6MLL7</accession>
<evidence type="ECO:0000256" key="4">
    <source>
        <dbReference type="ARBA" id="ARBA00022692"/>
    </source>
</evidence>
<keyword evidence="4 13" id="KW-0812">Transmembrane</keyword>
<evidence type="ECO:0000256" key="13">
    <source>
        <dbReference type="SAM" id="Phobius"/>
    </source>
</evidence>
<keyword evidence="9" id="KW-0560">Oxidoreductase</keyword>
<keyword evidence="7" id="KW-0274">FAD</keyword>
<dbReference type="GO" id="GO:0050660">
    <property type="term" value="F:flavin adenine dinucleotide binding"/>
    <property type="evidence" value="ECO:0007669"/>
    <property type="project" value="TreeGrafter"/>
</dbReference>
<evidence type="ECO:0000259" key="14">
    <source>
        <dbReference type="PROSITE" id="PS51384"/>
    </source>
</evidence>
<organism evidence="15 16">
    <name type="scientific">Marinomonas balearica</name>
    <dbReference type="NCBI Taxonomy" id="491947"/>
    <lineage>
        <taxon>Bacteria</taxon>
        <taxon>Pseudomonadati</taxon>
        <taxon>Pseudomonadota</taxon>
        <taxon>Gammaproteobacteria</taxon>
        <taxon>Oceanospirillales</taxon>
        <taxon>Oceanospirillaceae</taxon>
        <taxon>Marinomonas</taxon>
    </lineage>
</organism>
<feature type="transmembrane region" description="Helical" evidence="13">
    <location>
        <begin position="164"/>
        <end position="184"/>
    </location>
</feature>
<evidence type="ECO:0000313" key="16">
    <source>
        <dbReference type="Proteomes" id="UP000294656"/>
    </source>
</evidence>
<dbReference type="Proteomes" id="UP000294656">
    <property type="component" value="Unassembled WGS sequence"/>
</dbReference>
<evidence type="ECO:0000313" key="15">
    <source>
        <dbReference type="EMBL" id="TDP01210.1"/>
    </source>
</evidence>
<protein>
    <submittedName>
        <fullName evidence="15">Putative ferric reductase</fullName>
    </submittedName>
</protein>
<feature type="transmembrane region" description="Helical" evidence="13">
    <location>
        <begin position="34"/>
        <end position="56"/>
    </location>
</feature>
<dbReference type="Pfam" id="PF00175">
    <property type="entry name" value="NAD_binding_1"/>
    <property type="match status" value="1"/>
</dbReference>
<evidence type="ECO:0000256" key="3">
    <source>
        <dbReference type="ARBA" id="ARBA00022630"/>
    </source>
</evidence>
<keyword evidence="12 13" id="KW-0472">Membrane</keyword>
<evidence type="ECO:0000256" key="7">
    <source>
        <dbReference type="ARBA" id="ARBA00022827"/>
    </source>
</evidence>
<dbReference type="EMBL" id="SNXC01000002">
    <property type="protein sequence ID" value="TDP01210.1"/>
    <property type="molecule type" value="Genomic_DNA"/>
</dbReference>
<dbReference type="GO" id="GO:0016020">
    <property type="term" value="C:membrane"/>
    <property type="evidence" value="ECO:0007669"/>
    <property type="project" value="UniProtKB-SubCell"/>
</dbReference>
<dbReference type="AlphaFoldDB" id="A0A4R6MLL7"/>
<dbReference type="Pfam" id="PF08022">
    <property type="entry name" value="FAD_binding_8"/>
    <property type="match status" value="1"/>
</dbReference>
<dbReference type="Pfam" id="PF01794">
    <property type="entry name" value="Ferric_reduct"/>
    <property type="match status" value="1"/>
</dbReference>
<evidence type="ECO:0000256" key="11">
    <source>
        <dbReference type="ARBA" id="ARBA00023014"/>
    </source>
</evidence>
<feature type="transmembrane region" description="Helical" evidence="13">
    <location>
        <begin position="68"/>
        <end position="86"/>
    </location>
</feature>
<name>A0A4R6MLL7_9GAMM</name>
<keyword evidence="5" id="KW-0001">2Fe-2S</keyword>
<feature type="transmembrane region" description="Helical" evidence="13">
    <location>
        <begin position="115"/>
        <end position="132"/>
    </location>
</feature>
<dbReference type="InterPro" id="IPR001433">
    <property type="entry name" value="OxRdtase_FAD/NAD-bd"/>
</dbReference>
<evidence type="ECO:0000256" key="2">
    <source>
        <dbReference type="ARBA" id="ARBA00004141"/>
    </source>
</evidence>
<keyword evidence="10" id="KW-0408">Iron</keyword>
<dbReference type="GO" id="GO:0016491">
    <property type="term" value="F:oxidoreductase activity"/>
    <property type="evidence" value="ECO:0007669"/>
    <property type="project" value="UniProtKB-KW"/>
</dbReference>
<comment type="cofactor">
    <cofactor evidence="1">
        <name>FAD</name>
        <dbReference type="ChEBI" id="CHEBI:57692"/>
    </cofactor>
</comment>
<dbReference type="Gene3D" id="3.40.50.80">
    <property type="entry name" value="Nucleotide-binding domain of ferredoxin-NADP reductase (FNR) module"/>
    <property type="match status" value="1"/>
</dbReference>
<evidence type="ECO:0000256" key="6">
    <source>
        <dbReference type="ARBA" id="ARBA00022723"/>
    </source>
</evidence>
<dbReference type="PROSITE" id="PS51384">
    <property type="entry name" value="FAD_FR"/>
    <property type="match status" value="1"/>
</dbReference>
<dbReference type="PANTHER" id="PTHR47354:SF8">
    <property type="entry name" value="1,2-PHENYLACETYL-COA EPOXIDASE, SUBUNIT E"/>
    <property type="match status" value="1"/>
</dbReference>
<proteinExistence type="predicted"/>
<evidence type="ECO:0000256" key="9">
    <source>
        <dbReference type="ARBA" id="ARBA00023002"/>
    </source>
</evidence>
<sequence length="461" mass="52015">MRLPGLLLVVTLLLVPSYEFYTLAGQYPVMPLVSQFFGVAAIVAMGFVQLMATRLTGLEALFGGMDRIYIFHKWLGIGALALVLLHDNIDPDIRGLKGGNLADFGESLGGFSLDALQVLILVTVLTTIPYNLWKLSHKLMGVMFICGVLHFVFIPKPFELTSFVGLYTSVFGVVGIVSYFYCLGFRIFMRKHYRYQVESVERKGKSVAITLSPIDKAMKHYAGQFAFLKFNQADLSEVHPFTISKAPDSKGNLRFTVSALGDYTERLQAQVATGMQATITGAHGNFLMKRTKHPQVWVAAGVGITPFVAWANALGSEQEVHLFYSFKEESHAMHLDELRSIAREKPNFKLHCLESSQGERLSTALITQKLKGSWPKISVSFCGPKAMRQDLLSNLRKQGLSGRRFYYEEFEIRSGIGLMKLIRWGNRLFKSRFPVQTVRFNLLWKDVWNNTVRRVESWLKS</sequence>
<feature type="transmembrane region" description="Helical" evidence="13">
    <location>
        <begin position="139"/>
        <end position="158"/>
    </location>
</feature>
<keyword evidence="16" id="KW-1185">Reference proteome</keyword>
<gene>
    <name evidence="15" type="ORF">DFP79_0111</name>
</gene>
<dbReference type="GO" id="GO:0046872">
    <property type="term" value="F:metal ion binding"/>
    <property type="evidence" value="ECO:0007669"/>
    <property type="project" value="UniProtKB-KW"/>
</dbReference>
<dbReference type="InterPro" id="IPR017938">
    <property type="entry name" value="Riboflavin_synthase-like_b-brl"/>
</dbReference>
<dbReference type="SUPFAM" id="SSF52343">
    <property type="entry name" value="Ferredoxin reductase-like, C-terminal NADP-linked domain"/>
    <property type="match status" value="1"/>
</dbReference>